<gene>
    <name evidence="1" type="primary">tco</name>
    <name evidence="1" type="ORF">ChaoS9_075</name>
</gene>
<dbReference type="Proteomes" id="UP000294095">
    <property type="component" value="Segment"/>
</dbReference>
<proteinExistence type="predicted"/>
<protein>
    <submittedName>
        <fullName evidence="1">Tail completion protein, type 1</fullName>
    </submittedName>
</protein>
<evidence type="ECO:0000313" key="2">
    <source>
        <dbReference type="Proteomes" id="UP000294095"/>
    </source>
</evidence>
<dbReference type="GeneID" id="65066868"/>
<keyword evidence="2" id="KW-1185">Reference proteome</keyword>
<organism evidence="1 2">
    <name type="scientific">Halobacterium phage ChaoS9</name>
    <dbReference type="NCBI Taxonomy" id="2847105"/>
    <lineage>
        <taxon>Viruses</taxon>
        <taxon>Duplodnaviria</taxon>
        <taxon>Heunggongvirae</taxon>
        <taxon>Uroviricota</taxon>
        <taxon>Caudoviricetes</taxon>
        <taxon>Vertoviridae</taxon>
        <taxon>Chaovirus</taxon>
        <taxon>Chaovirus bigenum</taxon>
        <taxon>Chaovirus ChaoS9</taxon>
    </lineage>
</organism>
<accession>A0A481V773</accession>
<evidence type="ECO:0000313" key="1">
    <source>
        <dbReference type="EMBL" id="QBI90022.1"/>
    </source>
</evidence>
<name>A0A481V773_9CAUD</name>
<dbReference type="EMBL" id="MK310226">
    <property type="protein sequence ID" value="QBI90022.1"/>
    <property type="molecule type" value="Genomic_DNA"/>
</dbReference>
<dbReference type="RefSeq" id="YP_010077963.1">
    <property type="nucleotide sequence ID" value="NC_054953.1"/>
</dbReference>
<reference evidence="2" key="1">
    <citation type="journal article" date="2019" name="Genes (Basel)">
        <title>Halobacterium salinarum virus ChaoS9, a Novel Halovirus Related to PhiH1 and PhiCh1.</title>
        <authorList>
            <person name="Dyall-Smith M."/>
            <person name="Palm P."/>
            <person name="Wanner G."/>
            <person name="Witte A."/>
            <person name="Oesterhelt D."/>
            <person name="Pfeiffer F."/>
        </authorList>
    </citation>
    <scope>NUCLEOTIDE SEQUENCE [LARGE SCALE GENOMIC DNA]</scope>
</reference>
<sequence>MLTTAEEDRLEAALPTTFTVEYGADEFQYELTPHWSGSDADGDDASGAPEYPAVVFDWDVQGEPDDDRQPLGDVRAIEPGDEDEYVEVNAARVWDDLSISVAVEARHDDNGVPPQVRGSQIARRLWKFCRFELDLNSLGKNGERPMVVNVESAPTPARVERTYRIEWTIRLRHTVDHEVTKEATEDVEYEVEQTNN</sequence>